<comment type="caution">
    <text evidence="9">The sequence shown here is derived from an EMBL/GenBank/DDBJ whole genome shotgun (WGS) entry which is preliminary data.</text>
</comment>
<dbReference type="InterPro" id="IPR004199">
    <property type="entry name" value="B-gal_small/dom_5"/>
</dbReference>
<evidence type="ECO:0000256" key="5">
    <source>
        <dbReference type="ARBA" id="ARBA00022801"/>
    </source>
</evidence>
<dbReference type="Proteomes" id="UP000536685">
    <property type="component" value="Unassembled WGS sequence"/>
</dbReference>
<dbReference type="InterPro" id="IPR023230">
    <property type="entry name" value="Glyco_hydro_2_CS"/>
</dbReference>
<protein>
    <recommendedName>
        <fullName evidence="4">Beta-galactosidase</fullName>
        <ecNumber evidence="3">3.2.1.23</ecNumber>
    </recommendedName>
    <alternativeName>
        <fullName evidence="7">Lactase</fullName>
    </alternativeName>
</protein>
<dbReference type="InterPro" id="IPR032312">
    <property type="entry name" value="LacZ_4"/>
</dbReference>
<keyword evidence="5 9" id="KW-0378">Hydrolase</keyword>
<dbReference type="PANTHER" id="PTHR46323">
    <property type="entry name" value="BETA-GALACTOSIDASE"/>
    <property type="match status" value="1"/>
</dbReference>
<dbReference type="EC" id="3.2.1.23" evidence="3"/>
<comment type="catalytic activity">
    <reaction evidence="1">
        <text>Hydrolysis of terminal non-reducing beta-D-galactose residues in beta-D-galactosides.</text>
        <dbReference type="EC" id="3.2.1.23"/>
    </reaction>
</comment>
<dbReference type="RefSeq" id="WP_184239257.1">
    <property type="nucleotide sequence ID" value="NZ_JACHMJ010000001.1"/>
</dbReference>
<dbReference type="InterPro" id="IPR014718">
    <property type="entry name" value="GH-type_carb-bd"/>
</dbReference>
<dbReference type="InterPro" id="IPR017853">
    <property type="entry name" value="GH"/>
</dbReference>
<evidence type="ECO:0000259" key="8">
    <source>
        <dbReference type="SMART" id="SM01038"/>
    </source>
</evidence>
<sequence>MTDHHETFSPGTGRRRPRADFLSDAARLSLNGQWKFALSPTAAGTGPGFTDPDLDDSAWADIRVPAHWVLEGHGQPLYTNTAFPIPVDPPRVPTENPTGDYRLAFELPAGWRAAGTVLRFQGVDSSGTVWLNGAELGHSKGSRLPFEFDVGAHLVPGVNVLAVRVHRWSSGTYLEDQDMWWLPGIFRDVELLERPDGAIDDFFVHADYDHLTGLGTLRVDADVAGLVDLPELGIRGLPTGATVTVPVEPWSAELPRLYRGSLRAAPESVPELVEGPNAAGPVTSTGSATGTETIALAVGFRTVAITDGRLLVNGRPVFFRGVNRHEHDPDRGRSLDVETMRRDILMMKRANINAVRTSHYPPHPEFLRLCDELGLWVVEECDIETHGFIYTGWEGNPPAVAEWKPALLDRIERMVERDKNHASIVVWSMANESWVGDTFGDLETAIRDRDPSRPIMYERDPSYQNSDFYSLMYPSLEDLEAIGRRDEARPENVTDEQDARRRDLPFLLCEYAHAMGNGPGSLIDYQRILESSDRFCGAFVWEWIDHGFTSPDGTFMMHGGDIEFRPNGGRYCLDGLVFPDRTPSPGLFELKAAIAPVSIEVDAAAGVARIANKHDFRDLSHLAFDWVVEVDGLPVARGSLDVPPVAARSAVDVPLPAVAPAPAGETWVTVTASLAADTPWADAGHEVALGQAPIDLRKRVEPVETPTRTPQGFDKLNPPPPGFDTLNPLLALGPAAFDPRTGRLTRLGDLDLDGPVLDVWRAPTENDRGQGPRNTMAATWKAVGLDRLLHRTDSVDADGDRLTVVTRSAPAAHGIGLRTVFAWTLRDDALDLAVTVTPEGIWRDTPIGNHDVWLPRLGLRFGLPGGFESAEWFGRGPGESYSDSLAASRVGRFSSTIDALQTHYPVPEENGNHVGTRWLELSGAGLTALRVEGAPHFDFTARRWTSEDLERARHPKDLSDSGRVWLNLDHAQQGLGSAACGPSLPERYRVAPEATTFALRFVL</sequence>
<keyword evidence="6 9" id="KW-0326">Glycosidase</keyword>
<dbReference type="SUPFAM" id="SSF49785">
    <property type="entry name" value="Galactose-binding domain-like"/>
    <property type="match status" value="1"/>
</dbReference>
<name>A0A841AT08_9MICO</name>
<dbReference type="SMART" id="SM01038">
    <property type="entry name" value="Bgal_small_N"/>
    <property type="match status" value="1"/>
</dbReference>
<dbReference type="PROSITE" id="PS00608">
    <property type="entry name" value="GLYCOSYL_HYDROL_F2_2"/>
    <property type="match status" value="1"/>
</dbReference>
<dbReference type="Pfam" id="PF16353">
    <property type="entry name" value="LacZ_4"/>
    <property type="match status" value="1"/>
</dbReference>
<evidence type="ECO:0000256" key="6">
    <source>
        <dbReference type="ARBA" id="ARBA00023295"/>
    </source>
</evidence>
<dbReference type="Gene3D" id="2.70.98.10">
    <property type="match status" value="1"/>
</dbReference>
<feature type="domain" description="Beta galactosidase small chain/" evidence="8">
    <location>
        <begin position="731"/>
        <end position="1002"/>
    </location>
</feature>
<dbReference type="SUPFAM" id="SSF74650">
    <property type="entry name" value="Galactose mutarotase-like"/>
    <property type="match status" value="1"/>
</dbReference>
<dbReference type="SUPFAM" id="SSF49303">
    <property type="entry name" value="beta-Galactosidase/glucuronidase domain"/>
    <property type="match status" value="2"/>
</dbReference>
<dbReference type="InterPro" id="IPR011013">
    <property type="entry name" value="Gal_mutarotase_sf_dom"/>
</dbReference>
<dbReference type="GO" id="GO:0030246">
    <property type="term" value="F:carbohydrate binding"/>
    <property type="evidence" value="ECO:0007669"/>
    <property type="project" value="InterPro"/>
</dbReference>
<evidence type="ECO:0000256" key="7">
    <source>
        <dbReference type="ARBA" id="ARBA00032230"/>
    </source>
</evidence>
<dbReference type="Pfam" id="PF02836">
    <property type="entry name" value="Glyco_hydro_2_C"/>
    <property type="match status" value="1"/>
</dbReference>
<dbReference type="InterPro" id="IPR023232">
    <property type="entry name" value="Glyco_hydro_2_AS"/>
</dbReference>
<dbReference type="AlphaFoldDB" id="A0A841AT08"/>
<dbReference type="PROSITE" id="PS00719">
    <property type="entry name" value="GLYCOSYL_HYDROL_F2_1"/>
    <property type="match status" value="1"/>
</dbReference>
<organism evidence="9 10">
    <name type="scientific">Conyzicola lurida</name>
    <dbReference type="NCBI Taxonomy" id="1172621"/>
    <lineage>
        <taxon>Bacteria</taxon>
        <taxon>Bacillati</taxon>
        <taxon>Actinomycetota</taxon>
        <taxon>Actinomycetes</taxon>
        <taxon>Micrococcales</taxon>
        <taxon>Microbacteriaceae</taxon>
        <taxon>Conyzicola</taxon>
    </lineage>
</organism>
<keyword evidence="10" id="KW-1185">Reference proteome</keyword>
<gene>
    <name evidence="9" type="ORF">HD599_003096</name>
</gene>
<dbReference type="InterPro" id="IPR036156">
    <property type="entry name" value="Beta-gal/glucu_dom_sf"/>
</dbReference>
<dbReference type="SUPFAM" id="SSF51445">
    <property type="entry name" value="(Trans)glycosidases"/>
    <property type="match status" value="1"/>
</dbReference>
<dbReference type="Pfam" id="PF02837">
    <property type="entry name" value="Glyco_hydro_2_N"/>
    <property type="match status" value="1"/>
</dbReference>
<dbReference type="Gene3D" id="2.60.40.10">
    <property type="entry name" value="Immunoglobulins"/>
    <property type="match status" value="2"/>
</dbReference>
<dbReference type="GO" id="GO:0004565">
    <property type="term" value="F:beta-galactosidase activity"/>
    <property type="evidence" value="ECO:0007669"/>
    <property type="project" value="UniProtKB-EC"/>
</dbReference>
<dbReference type="InterPro" id="IPR006101">
    <property type="entry name" value="Glyco_hydro_2"/>
</dbReference>
<dbReference type="PRINTS" id="PR00132">
    <property type="entry name" value="GLHYDRLASE2"/>
</dbReference>
<dbReference type="GO" id="GO:0009341">
    <property type="term" value="C:beta-galactosidase complex"/>
    <property type="evidence" value="ECO:0007669"/>
    <property type="project" value="InterPro"/>
</dbReference>
<dbReference type="Gene3D" id="3.20.20.80">
    <property type="entry name" value="Glycosidases"/>
    <property type="match status" value="1"/>
</dbReference>
<evidence type="ECO:0000256" key="4">
    <source>
        <dbReference type="ARBA" id="ARBA00013303"/>
    </source>
</evidence>
<evidence type="ECO:0000256" key="2">
    <source>
        <dbReference type="ARBA" id="ARBA00007401"/>
    </source>
</evidence>
<dbReference type="PANTHER" id="PTHR46323:SF2">
    <property type="entry name" value="BETA-GALACTOSIDASE"/>
    <property type="match status" value="1"/>
</dbReference>
<dbReference type="InterPro" id="IPR013783">
    <property type="entry name" value="Ig-like_fold"/>
</dbReference>
<reference evidence="9 10" key="1">
    <citation type="submission" date="2020-08" db="EMBL/GenBank/DDBJ databases">
        <title>Sequencing the genomes of 1000 actinobacteria strains.</title>
        <authorList>
            <person name="Klenk H.-P."/>
        </authorList>
    </citation>
    <scope>NUCLEOTIDE SEQUENCE [LARGE SCALE GENOMIC DNA]</scope>
    <source>
        <strain evidence="9 10">DSM 105784</strain>
    </source>
</reference>
<dbReference type="InterPro" id="IPR050347">
    <property type="entry name" value="Bact_Beta-galactosidase"/>
</dbReference>
<dbReference type="GO" id="GO:0005990">
    <property type="term" value="P:lactose catabolic process"/>
    <property type="evidence" value="ECO:0007669"/>
    <property type="project" value="TreeGrafter"/>
</dbReference>
<evidence type="ECO:0000256" key="3">
    <source>
        <dbReference type="ARBA" id="ARBA00012756"/>
    </source>
</evidence>
<dbReference type="InterPro" id="IPR006104">
    <property type="entry name" value="Glyco_hydro_2_N"/>
</dbReference>
<evidence type="ECO:0000256" key="1">
    <source>
        <dbReference type="ARBA" id="ARBA00001412"/>
    </source>
</evidence>
<evidence type="ECO:0000313" key="9">
    <source>
        <dbReference type="EMBL" id="MBB5844773.1"/>
    </source>
</evidence>
<dbReference type="Gene3D" id="2.60.120.260">
    <property type="entry name" value="Galactose-binding domain-like"/>
    <property type="match status" value="1"/>
</dbReference>
<dbReference type="Pfam" id="PF02929">
    <property type="entry name" value="Bgal_small_N"/>
    <property type="match status" value="1"/>
</dbReference>
<proteinExistence type="inferred from homology"/>
<dbReference type="EMBL" id="JACHMJ010000001">
    <property type="protein sequence ID" value="MBB5844773.1"/>
    <property type="molecule type" value="Genomic_DNA"/>
</dbReference>
<dbReference type="InterPro" id="IPR006103">
    <property type="entry name" value="Glyco_hydro_2_cat"/>
</dbReference>
<evidence type="ECO:0000313" key="10">
    <source>
        <dbReference type="Proteomes" id="UP000536685"/>
    </source>
</evidence>
<accession>A0A841AT08</accession>
<comment type="similarity">
    <text evidence="2">Belongs to the glycosyl hydrolase 2 family.</text>
</comment>
<dbReference type="InterPro" id="IPR008979">
    <property type="entry name" value="Galactose-bd-like_sf"/>
</dbReference>